<dbReference type="PANTHER" id="PTHR47966">
    <property type="entry name" value="BETA-SITE APP-CLEAVING ENZYME, ISOFORM A-RELATED"/>
    <property type="match status" value="1"/>
</dbReference>
<dbReference type="Pfam" id="PF00026">
    <property type="entry name" value="Asp"/>
    <property type="match status" value="1"/>
</dbReference>
<dbReference type="InterPro" id="IPR033121">
    <property type="entry name" value="PEPTIDASE_A1"/>
</dbReference>
<dbReference type="GO" id="GO:0004190">
    <property type="term" value="F:aspartic-type endopeptidase activity"/>
    <property type="evidence" value="ECO:0007669"/>
    <property type="project" value="UniProtKB-KW"/>
</dbReference>
<evidence type="ECO:0000259" key="6">
    <source>
        <dbReference type="PROSITE" id="PS51767"/>
    </source>
</evidence>
<dbReference type="PROSITE" id="PS51767">
    <property type="entry name" value="PEPTIDASE_A1"/>
    <property type="match status" value="1"/>
</dbReference>
<accession>A0A8C0VAK6</accession>
<dbReference type="AlphaFoldDB" id="A0A8C0VAK6"/>
<dbReference type="Proteomes" id="UP000694410">
    <property type="component" value="Unplaced"/>
</dbReference>
<feature type="domain" description="Peptidase A1" evidence="6">
    <location>
        <begin position="204"/>
        <end position="516"/>
    </location>
</feature>
<keyword evidence="5" id="KW-0645">Protease</keyword>
<organism evidence="7 8">
    <name type="scientific">Cyanistes caeruleus</name>
    <name type="common">Eurasian blue tit</name>
    <name type="synonym">Parus caeruleus</name>
    <dbReference type="NCBI Taxonomy" id="156563"/>
    <lineage>
        <taxon>Eukaryota</taxon>
        <taxon>Metazoa</taxon>
        <taxon>Chordata</taxon>
        <taxon>Craniata</taxon>
        <taxon>Vertebrata</taxon>
        <taxon>Euteleostomi</taxon>
        <taxon>Archelosauria</taxon>
        <taxon>Archosauria</taxon>
        <taxon>Dinosauria</taxon>
        <taxon>Saurischia</taxon>
        <taxon>Theropoda</taxon>
        <taxon>Coelurosauria</taxon>
        <taxon>Aves</taxon>
        <taxon>Neognathae</taxon>
        <taxon>Neoaves</taxon>
        <taxon>Telluraves</taxon>
        <taxon>Australaves</taxon>
        <taxon>Passeriformes</taxon>
        <taxon>Paridae</taxon>
        <taxon>Cyanistes</taxon>
    </lineage>
</organism>
<name>A0A8C0VAK6_CYACU</name>
<dbReference type="PANTHER" id="PTHR47966:SF70">
    <property type="entry name" value="PEPTIDASE A1 DOMAIN-CONTAINING PROTEIN"/>
    <property type="match status" value="1"/>
</dbReference>
<keyword evidence="8" id="KW-1185">Reference proteome</keyword>
<feature type="active site" evidence="3">
    <location>
        <position position="222"/>
    </location>
</feature>
<keyword evidence="5" id="KW-0378">Hydrolase</keyword>
<feature type="disulfide bond" evidence="4">
    <location>
        <begin position="235"/>
        <end position="240"/>
    </location>
</feature>
<evidence type="ECO:0000256" key="1">
    <source>
        <dbReference type="ARBA" id="ARBA00007447"/>
    </source>
</evidence>
<keyword evidence="2 4" id="KW-1015">Disulfide bond</keyword>
<feature type="active site" evidence="3">
    <location>
        <position position="408"/>
    </location>
</feature>
<dbReference type="Gene3D" id="6.10.140.60">
    <property type="match status" value="1"/>
</dbReference>
<dbReference type="InterPro" id="IPR021109">
    <property type="entry name" value="Peptidase_aspartic_dom_sf"/>
</dbReference>
<dbReference type="PROSITE" id="PS00141">
    <property type="entry name" value="ASP_PROTEASE"/>
    <property type="match status" value="1"/>
</dbReference>
<proteinExistence type="inferred from homology"/>
<evidence type="ECO:0000313" key="7">
    <source>
        <dbReference type="Ensembl" id="ENSCCEP00000018854.1"/>
    </source>
</evidence>
<sequence>MPKNLDGSGQQVCRHLKHGCSCPFPEHQQQEFPFAGKGVCGFFCLCFLESSREKAFTWVIRTAFRFLSDVPCLVSLWEALSWVRREIRVDVVTKAREGAGSEGRRKELGTDLPIPSLSWPRSCHRATATARDMWGLLLTLLCLPLGEGTLRITLRKGRSVREVMREKGLPEGFLSDLRGDPGRKYQLGGAVAYEPLLNHLDTFYFGEIGIGTPPQNFLVIFDTGSANLWVPSTYCQSPACEDHASFNHSLSSTFLGTSASYTLSYGFGDLSVVLGCDTVTIQNITLSNQEFGLSLDEPSRPFYYLDFDGILGLAYPGVAIPGFPTLLQNLLWQEQLSKPIFSFYFSRNPTYNYGGEVILGGVDPHLFSGEVLWAPVIQELYWKINIEGFSVGMEVTGWCSRGCHGIVDTGTFLLTVPGPLLPALLQALGAQESDYGFLVDCSTIPEMPTLYFAIAGAWIPLPPAVYVLQDDGICTVGVESTYVSSAGGQPLWILGNLFLRQYYSIFDVANNRVGFATAS</sequence>
<evidence type="ECO:0000256" key="4">
    <source>
        <dbReference type="PIRSR" id="PIRSR601461-2"/>
    </source>
</evidence>
<evidence type="ECO:0000256" key="2">
    <source>
        <dbReference type="ARBA" id="ARBA00023157"/>
    </source>
</evidence>
<dbReference type="SUPFAM" id="SSF50630">
    <property type="entry name" value="Acid proteases"/>
    <property type="match status" value="1"/>
</dbReference>
<dbReference type="InterPro" id="IPR001461">
    <property type="entry name" value="Aspartic_peptidase_A1"/>
</dbReference>
<dbReference type="Gene3D" id="2.40.70.10">
    <property type="entry name" value="Acid Proteases"/>
    <property type="match status" value="2"/>
</dbReference>
<evidence type="ECO:0000256" key="3">
    <source>
        <dbReference type="PIRSR" id="PIRSR601461-1"/>
    </source>
</evidence>
<keyword evidence="5" id="KW-0064">Aspartyl protease</keyword>
<dbReference type="InterPro" id="IPR001969">
    <property type="entry name" value="Aspartic_peptidase_AS"/>
</dbReference>
<comment type="similarity">
    <text evidence="1 5">Belongs to the peptidase A1 family.</text>
</comment>
<reference evidence="7" key="1">
    <citation type="submission" date="2025-08" db="UniProtKB">
        <authorList>
            <consortium name="Ensembl"/>
        </authorList>
    </citation>
    <scope>IDENTIFICATION</scope>
</reference>
<protein>
    <recommendedName>
        <fullName evidence="6">Peptidase A1 domain-containing protein</fullName>
    </recommendedName>
</protein>
<dbReference type="FunFam" id="2.40.70.10:FF:000004">
    <property type="entry name" value="Pepsin A"/>
    <property type="match status" value="1"/>
</dbReference>
<evidence type="ECO:0000313" key="8">
    <source>
        <dbReference type="Proteomes" id="UP000694410"/>
    </source>
</evidence>
<dbReference type="PRINTS" id="PR00792">
    <property type="entry name" value="PEPSIN"/>
</dbReference>
<dbReference type="Ensembl" id="ENSCCET00000028764.1">
    <property type="protein sequence ID" value="ENSCCEP00000018854.1"/>
    <property type="gene ID" value="ENSCCEG00000017218.1"/>
</dbReference>
<dbReference type="GO" id="GO:0006508">
    <property type="term" value="P:proteolysis"/>
    <property type="evidence" value="ECO:0007669"/>
    <property type="project" value="UniProtKB-KW"/>
</dbReference>
<reference evidence="7" key="2">
    <citation type="submission" date="2025-09" db="UniProtKB">
        <authorList>
            <consortium name="Ensembl"/>
        </authorList>
    </citation>
    <scope>IDENTIFICATION</scope>
</reference>
<evidence type="ECO:0000256" key="5">
    <source>
        <dbReference type="RuleBase" id="RU000454"/>
    </source>
</evidence>